<feature type="region of interest" description="Disordered" evidence="2">
    <location>
        <begin position="1"/>
        <end position="23"/>
    </location>
</feature>
<dbReference type="EMBL" id="CACRXK020008954">
    <property type="protein sequence ID" value="CAB4016057.1"/>
    <property type="molecule type" value="Genomic_DNA"/>
</dbReference>
<dbReference type="PANTHER" id="PTHR31058">
    <property type="entry name" value="ZINC FINGER C4H2 DOMAIN-CONTAINING PROTEIN"/>
    <property type="match status" value="1"/>
</dbReference>
<dbReference type="InterPro" id="IPR044069">
    <property type="entry name" value="ZF_C4H2"/>
</dbReference>
<dbReference type="InterPro" id="IPR018482">
    <property type="entry name" value="Znf-C4H2"/>
</dbReference>
<reference evidence="3" key="1">
    <citation type="submission" date="2020-04" db="EMBL/GenBank/DDBJ databases">
        <authorList>
            <person name="Alioto T."/>
            <person name="Alioto T."/>
            <person name="Gomez Garrido J."/>
        </authorList>
    </citation>
    <scope>NUCLEOTIDE SEQUENCE</scope>
    <source>
        <strain evidence="3">A484AB</strain>
    </source>
</reference>
<feature type="coiled-coil region" evidence="1">
    <location>
        <begin position="32"/>
        <end position="83"/>
    </location>
</feature>
<evidence type="ECO:0000256" key="1">
    <source>
        <dbReference type="SAM" id="Coils"/>
    </source>
</evidence>
<sequence>MAVATTSTNLELQPSSQNGDEDAALATKLETVKEIRVKMDELDRLKNVLMQEWETTEREDKCLREYQSEMEQLLQEKMSHVEELRLIHADINMMEGTIKQSQTSRDRCLENVRRLHADYTPLKEEIDKMRDSLGLVKLPGLPDEDKLKKDYLNNNRSPPAWLPSPPDLLPHSVASQIMAATAAANQLVSKPLTPLDGRPFRQQPPPMKSCLSCHQQIHRNAPICPLCKAKSRSRHPKKNKRKLEETN</sequence>
<dbReference type="PANTHER" id="PTHR31058:SF2">
    <property type="entry name" value="ZINC FINGER C4H2 DOMAIN-CONTAINING PROTEIN"/>
    <property type="match status" value="1"/>
</dbReference>
<keyword evidence="1" id="KW-0175">Coiled coil</keyword>
<organism evidence="3 4">
    <name type="scientific">Paramuricea clavata</name>
    <name type="common">Red gorgonian</name>
    <name type="synonym">Violescent sea-whip</name>
    <dbReference type="NCBI Taxonomy" id="317549"/>
    <lineage>
        <taxon>Eukaryota</taxon>
        <taxon>Metazoa</taxon>
        <taxon>Cnidaria</taxon>
        <taxon>Anthozoa</taxon>
        <taxon>Octocorallia</taxon>
        <taxon>Malacalcyonacea</taxon>
        <taxon>Plexauridae</taxon>
        <taxon>Paramuricea</taxon>
    </lineage>
</organism>
<comment type="caution">
    <text evidence="3">The sequence shown here is derived from an EMBL/GenBank/DDBJ whole genome shotgun (WGS) entry which is preliminary data.</text>
</comment>
<evidence type="ECO:0000313" key="3">
    <source>
        <dbReference type="EMBL" id="CAB4016057.1"/>
    </source>
</evidence>
<dbReference type="Proteomes" id="UP001152795">
    <property type="component" value="Unassembled WGS sequence"/>
</dbReference>
<protein>
    <submittedName>
        <fullName evidence="3">Uncharacterized protein</fullName>
    </submittedName>
</protein>
<keyword evidence="4" id="KW-1185">Reference proteome</keyword>
<evidence type="ECO:0000313" key="4">
    <source>
        <dbReference type="Proteomes" id="UP001152795"/>
    </source>
</evidence>
<feature type="compositionally biased region" description="Polar residues" evidence="2">
    <location>
        <begin position="1"/>
        <end position="18"/>
    </location>
</feature>
<dbReference type="AlphaFoldDB" id="A0A6S7IEX3"/>
<proteinExistence type="predicted"/>
<dbReference type="OrthoDB" id="20865at2759"/>
<dbReference type="GO" id="GO:0005634">
    <property type="term" value="C:nucleus"/>
    <property type="evidence" value="ECO:0007669"/>
    <property type="project" value="TreeGrafter"/>
</dbReference>
<dbReference type="PROSITE" id="PS51896">
    <property type="entry name" value="ZF_C4H2"/>
    <property type="match status" value="1"/>
</dbReference>
<accession>A0A6S7IEX3</accession>
<dbReference type="Pfam" id="PF10146">
    <property type="entry name" value="zf-C4H2"/>
    <property type="match status" value="1"/>
</dbReference>
<feature type="compositionally biased region" description="Basic residues" evidence="2">
    <location>
        <begin position="229"/>
        <end position="241"/>
    </location>
</feature>
<gene>
    <name evidence="3" type="ORF">PACLA_8A047909</name>
</gene>
<name>A0A6S7IEX3_PARCT</name>
<feature type="region of interest" description="Disordered" evidence="2">
    <location>
        <begin position="228"/>
        <end position="247"/>
    </location>
</feature>
<dbReference type="GO" id="GO:0045666">
    <property type="term" value="P:positive regulation of neuron differentiation"/>
    <property type="evidence" value="ECO:0007669"/>
    <property type="project" value="TreeGrafter"/>
</dbReference>
<evidence type="ECO:0000256" key="2">
    <source>
        <dbReference type="SAM" id="MobiDB-lite"/>
    </source>
</evidence>